<keyword evidence="2" id="KW-1185">Reference proteome</keyword>
<dbReference type="Proteomes" id="UP001318040">
    <property type="component" value="Unplaced"/>
</dbReference>
<dbReference type="AlphaFoldDB" id="A0AAJ7SL92"/>
<feature type="region of interest" description="Disordered" evidence="1">
    <location>
        <begin position="243"/>
        <end position="353"/>
    </location>
</feature>
<dbReference type="RefSeq" id="XP_032800462.1">
    <property type="nucleotide sequence ID" value="XM_032944571.1"/>
</dbReference>
<feature type="region of interest" description="Disordered" evidence="1">
    <location>
        <begin position="534"/>
        <end position="562"/>
    </location>
</feature>
<protein>
    <submittedName>
        <fullName evidence="3">Cytosolic carboxypeptidase 1-like</fullName>
    </submittedName>
</protein>
<accession>A0AAJ7SL92</accession>
<gene>
    <name evidence="3" type="primary">LOC116937463</name>
</gene>
<evidence type="ECO:0000256" key="1">
    <source>
        <dbReference type="SAM" id="MobiDB-lite"/>
    </source>
</evidence>
<dbReference type="SUPFAM" id="SSF141571">
    <property type="entry name" value="Pentapeptide repeat-like"/>
    <property type="match status" value="1"/>
</dbReference>
<feature type="compositionally biased region" description="Polar residues" evidence="1">
    <location>
        <begin position="540"/>
        <end position="562"/>
    </location>
</feature>
<feature type="compositionally biased region" description="Low complexity" evidence="1">
    <location>
        <begin position="285"/>
        <end position="353"/>
    </location>
</feature>
<evidence type="ECO:0000313" key="3">
    <source>
        <dbReference type="RefSeq" id="XP_032800462.1"/>
    </source>
</evidence>
<dbReference type="Pfam" id="PF25571">
    <property type="entry name" value="TPR_CCP1_N"/>
    <property type="match status" value="2"/>
</dbReference>
<proteinExistence type="predicted"/>
<evidence type="ECO:0000313" key="2">
    <source>
        <dbReference type="Proteomes" id="UP001318040"/>
    </source>
</evidence>
<sequence>MSSTAEVRQAGRLARQGVGFTTSSGDRGERHGLQPSDATTQRRDLADNGLPGLLKRLARSWGDRGALGNLGGGAQLCRDSEDPPQDLTETRSISAEILHSVREQDVKSTWRSLHQDVELSPERHGRDVDLSGVEVLLHTLEACPDDETCLNLLVVLADLLRGGSVCRVSALVSLGASQCLLSLLARVSAPCGSDSAPHRERLLSLVLTSLASLGIRDKKFAGRARASGTLTTTLTIARRSFTSPSLTSPSLTSPSLTSPTLDNHSLTNHSLTNHSLTNHSLTNHSLTSPTLTDSSLTNPTLTSPSLSNHSLANHSLTNHSLTSPTLTDSSLTNPTLANHSLTNPTLTNPTLTNPSYSSPSLLLGSLQLMRVLANNTTNACLLGKAGALDLVMKITASSTIQRPTGITKAALDTLVGLLKAKTNARRAAERGHLRTLLRVYLAWHGRDARHRYAWLRRALLAALGRGARTRAGRGALVHAGALAALYHTTQAVVQQRPTSCCSALAAQACLVMRRAQPHLRLPLTSLHCPLDYPLPPLGSPQGSTEPPWGSAQQQQQRDGLST</sequence>
<feature type="region of interest" description="Disordered" evidence="1">
    <location>
        <begin position="1"/>
        <end position="46"/>
    </location>
</feature>
<organism evidence="2 3">
    <name type="scientific">Petromyzon marinus</name>
    <name type="common">Sea lamprey</name>
    <dbReference type="NCBI Taxonomy" id="7757"/>
    <lineage>
        <taxon>Eukaryota</taxon>
        <taxon>Metazoa</taxon>
        <taxon>Chordata</taxon>
        <taxon>Craniata</taxon>
        <taxon>Vertebrata</taxon>
        <taxon>Cyclostomata</taxon>
        <taxon>Hyperoartia</taxon>
        <taxon>Petromyzontiformes</taxon>
        <taxon>Petromyzontidae</taxon>
        <taxon>Petromyzon</taxon>
    </lineage>
</organism>
<feature type="compositionally biased region" description="Polar residues" evidence="1">
    <location>
        <begin position="262"/>
        <end position="284"/>
    </location>
</feature>
<feature type="compositionally biased region" description="Low complexity" evidence="1">
    <location>
        <begin position="243"/>
        <end position="261"/>
    </location>
</feature>
<name>A0AAJ7SL92_PETMA</name>
<dbReference type="KEGG" id="pmrn:116937463"/>
<reference evidence="3" key="1">
    <citation type="submission" date="2025-08" db="UniProtKB">
        <authorList>
            <consortium name="RefSeq"/>
        </authorList>
    </citation>
    <scope>IDENTIFICATION</scope>
    <source>
        <tissue evidence="3">Sperm</tissue>
    </source>
</reference>
<dbReference type="Gene3D" id="2.160.20.80">
    <property type="entry name" value="E3 ubiquitin-protein ligase SopA"/>
    <property type="match status" value="1"/>
</dbReference>